<dbReference type="InterPro" id="IPR013783">
    <property type="entry name" value="Ig-like_fold"/>
</dbReference>
<dbReference type="RefSeq" id="WP_353721139.1">
    <property type="nucleotide sequence ID" value="NZ_CP159289.1"/>
</dbReference>
<evidence type="ECO:0000256" key="4">
    <source>
        <dbReference type="ARBA" id="ARBA00023049"/>
    </source>
</evidence>
<accession>A0AAU8FMU2</accession>
<dbReference type="AlphaFoldDB" id="A0AAU8FMU2"/>
<protein>
    <submittedName>
        <fullName evidence="7">M4 family metallopeptidase</fullName>
    </submittedName>
</protein>
<evidence type="ECO:0000256" key="1">
    <source>
        <dbReference type="ARBA" id="ARBA00022670"/>
    </source>
</evidence>
<dbReference type="InterPro" id="IPR050728">
    <property type="entry name" value="Zinc_Metalloprotease_M4"/>
</dbReference>
<keyword evidence="2" id="KW-0378">Hydrolase</keyword>
<dbReference type="Gene3D" id="2.60.40.10">
    <property type="entry name" value="Immunoglobulins"/>
    <property type="match status" value="2"/>
</dbReference>
<proteinExistence type="predicted"/>
<gene>
    <name evidence="7" type="ORF">ABV298_05370</name>
</gene>
<dbReference type="EMBL" id="CP159289">
    <property type="protein sequence ID" value="XCH25842.1"/>
    <property type="molecule type" value="Genomic_DNA"/>
</dbReference>
<keyword evidence="3" id="KW-0862">Zinc</keyword>
<dbReference type="PANTHER" id="PTHR33794">
    <property type="entry name" value="BACILLOLYSIN"/>
    <property type="match status" value="1"/>
</dbReference>
<reference evidence="7" key="1">
    <citation type="submission" date="2024-06" db="EMBL/GenBank/DDBJ databases">
        <title>Sequencing and assembly of the genome of Dyadobacter sp. strain 676, a symbiont of Cyamopsis tetragonoloba.</title>
        <authorList>
            <person name="Guro P."/>
            <person name="Sazanova A."/>
            <person name="Kuznetsova I."/>
            <person name="Belimov A."/>
            <person name="Safronova V."/>
        </authorList>
    </citation>
    <scope>NUCLEOTIDE SEQUENCE</scope>
    <source>
        <strain evidence="7">676</strain>
    </source>
</reference>
<dbReference type="GO" id="GO:0006508">
    <property type="term" value="P:proteolysis"/>
    <property type="evidence" value="ECO:0007669"/>
    <property type="project" value="UniProtKB-KW"/>
</dbReference>
<dbReference type="PANTHER" id="PTHR33794:SF1">
    <property type="entry name" value="BACILLOLYSIN"/>
    <property type="match status" value="1"/>
</dbReference>
<dbReference type="Gene3D" id="1.10.390.10">
    <property type="entry name" value="Neutral Protease Domain 2"/>
    <property type="match status" value="1"/>
</dbReference>
<dbReference type="Gene3D" id="3.10.170.10">
    <property type="match status" value="1"/>
</dbReference>
<feature type="signal peptide" evidence="5">
    <location>
        <begin position="1"/>
        <end position="25"/>
    </location>
</feature>
<evidence type="ECO:0000259" key="6">
    <source>
        <dbReference type="Pfam" id="PF02868"/>
    </source>
</evidence>
<keyword evidence="5" id="KW-0732">Signal</keyword>
<sequence>MYYNYSRRITAAALLFLLNSLASFAQQKNVDRSIMTFYDGLQTIRVLEYVEPAPGTNKIYRLETLAENGFPAIVLTSNVQMGYIKFEDKLPYDNVFNDNASPFTSAEGAQTLYSFQSIMKAFDSRFGWKGMDGTGTATVYAIMGDAQKYPLSASASYTTNGISDNFLFIKEVNGVKNFNNGIETVAHEFLHAIMRYKRGFENYNPDKCAEMHSIEEGLADIFGIYIHNKVKQTPPQNFDWKFQGYNATLANPKGFLFPDTYNGEYYKNDCHLTFAPHPNGGVLYKWSYLLSEGFPGSAYNDLGYGYSNLTGIGIEKCIEILWQTISKIKKYTTYPALRTYTLETAGQLYGLNSTEYLAVQNAWCAVGVCDNNLPAFSMSPANATNFIDPWPTVDINLTWKNNNLVQEWEVQMSPKYDFSDSVQTVKLTNFTAVIGPNQTLMSTATAKGYFHPGKKVYARAKISQAGANFCKGLNPLCILYQKFGPTHAFGLKDKKTNFWPATKSTSVKAWKGQVTWQWVDDAERYRLQVASDSMFTALVYDGIAPYTGNFMETGEIGTDLTIGQTYYARVRAERLDLLKLKDNHGAWSDPLVITASMPSTAISQAKTQKLNDPPFEVGTLGRQVNWDPVPGASNFVVQVATDDTFNSIIWTKTVSGNLASTTMLFPPLANLTDLFVRVLPKNGPIFGVCSNVWRIKVDEAKALALMKGPPNGTTFPFKDFGVNVIEWKSGTLNMNTVDYFELVLTKKPSGVTATFPTQGKKFDFLIQDPLLLNDNGLQASVIAVNALGAKTAQSLPFDYNICPDHPAVFFPGDLGKVDPTKDFKVEWFPSQSFAVGSQYLLTIKDGGVAIPGFKDKPTTNHFMTVPAGTLVNGKSYTVTVRNSSSCAALLVPSTFFTAVGSGGSNQPQAPKLVDFTIEIQGFRNDLDGLAWETSDYVLGIELIDPDGNVLALIDPNGASVTQLLVDSENSGVVAKGNDRPEGKYKLRLKMVNIFNPLAYYPFDQPRFSVLLNGQPVISNHVITVDFVNPASPFHEWQVGFQFGDINLDIK</sequence>
<keyword evidence="4" id="KW-0482">Metalloprotease</keyword>
<dbReference type="Pfam" id="PF02868">
    <property type="entry name" value="Peptidase_M4_C"/>
    <property type="match status" value="1"/>
</dbReference>
<dbReference type="InterPro" id="IPR027268">
    <property type="entry name" value="Peptidase_M4/M1_CTD_sf"/>
</dbReference>
<feature type="chain" id="PRO_5043862934" evidence="5">
    <location>
        <begin position="26"/>
        <end position="1050"/>
    </location>
</feature>
<evidence type="ECO:0000256" key="3">
    <source>
        <dbReference type="ARBA" id="ARBA00022833"/>
    </source>
</evidence>
<dbReference type="GO" id="GO:0004222">
    <property type="term" value="F:metalloendopeptidase activity"/>
    <property type="evidence" value="ECO:0007669"/>
    <property type="project" value="InterPro"/>
</dbReference>
<name>A0AAU8FMU2_9BACT</name>
<organism evidence="7">
    <name type="scientific">Dyadobacter sp. 676</name>
    <dbReference type="NCBI Taxonomy" id="3088362"/>
    <lineage>
        <taxon>Bacteria</taxon>
        <taxon>Pseudomonadati</taxon>
        <taxon>Bacteroidota</taxon>
        <taxon>Cytophagia</taxon>
        <taxon>Cytophagales</taxon>
        <taxon>Spirosomataceae</taxon>
        <taxon>Dyadobacter</taxon>
    </lineage>
</organism>
<evidence type="ECO:0000313" key="7">
    <source>
        <dbReference type="EMBL" id="XCH25842.1"/>
    </source>
</evidence>
<dbReference type="InterPro" id="IPR001570">
    <property type="entry name" value="Peptidase_M4_C_domain"/>
</dbReference>
<feature type="domain" description="Peptidase M4 C-terminal" evidence="6">
    <location>
        <begin position="214"/>
        <end position="368"/>
    </location>
</feature>
<evidence type="ECO:0000256" key="2">
    <source>
        <dbReference type="ARBA" id="ARBA00022801"/>
    </source>
</evidence>
<dbReference type="SUPFAM" id="SSF55486">
    <property type="entry name" value="Metalloproteases ('zincins'), catalytic domain"/>
    <property type="match status" value="1"/>
</dbReference>
<evidence type="ECO:0000256" key="5">
    <source>
        <dbReference type="SAM" id="SignalP"/>
    </source>
</evidence>
<keyword evidence="1" id="KW-0645">Protease</keyword>